<feature type="region of interest" description="Disordered" evidence="1">
    <location>
        <begin position="171"/>
        <end position="208"/>
    </location>
</feature>
<keyword evidence="3" id="KW-1185">Reference proteome</keyword>
<sequence>MKLPNHPYVSLNDALDWVHEISSKSNPIDRTCLEQALTLILDKAVEGKIRLVGKHAQSYPAEPSEIQLHAIPKLALLEYRQWDRDNIALRHGEGLLGFPDQNGEWSPDQITGREDFYCDVRLNRADLLDEFPAAKAIVAGTVGAERKCETWLDAAFANDGSPHRSKAHFKQQAQREIPGLTGRGFDRAWAKSAPSAGRSAAGRKKLAR</sequence>
<feature type="compositionally biased region" description="Low complexity" evidence="1">
    <location>
        <begin position="190"/>
        <end position="200"/>
    </location>
</feature>
<dbReference type="EMBL" id="VLLK01000001">
    <property type="protein sequence ID" value="TWJ08769.1"/>
    <property type="molecule type" value="Genomic_DNA"/>
</dbReference>
<gene>
    <name evidence="2" type="ORF">JN10_0385</name>
</gene>
<accession>A0A562UT32</accession>
<dbReference type="RefSeq" id="WP_067596703.1">
    <property type="nucleotide sequence ID" value="NZ_CP015963.1"/>
</dbReference>
<reference evidence="2 3" key="1">
    <citation type="submission" date="2019-07" db="EMBL/GenBank/DDBJ databases">
        <title>Genomic Encyclopedia of Archaeal and Bacterial Type Strains, Phase II (KMG-II): from individual species to whole genera.</title>
        <authorList>
            <person name="Goeker M."/>
        </authorList>
    </citation>
    <scope>NUCLEOTIDE SEQUENCE [LARGE SCALE GENOMIC DNA]</scope>
    <source>
        <strain evidence="2 3">ATCC BAA-2084</strain>
    </source>
</reference>
<comment type="caution">
    <text evidence="2">The sequence shown here is derived from an EMBL/GenBank/DDBJ whole genome shotgun (WGS) entry which is preliminary data.</text>
</comment>
<evidence type="ECO:0000313" key="3">
    <source>
        <dbReference type="Proteomes" id="UP000320547"/>
    </source>
</evidence>
<protein>
    <submittedName>
        <fullName evidence="2">Uncharacterized protein</fullName>
    </submittedName>
</protein>
<evidence type="ECO:0000313" key="2">
    <source>
        <dbReference type="EMBL" id="TWJ08769.1"/>
    </source>
</evidence>
<proteinExistence type="predicted"/>
<dbReference type="Proteomes" id="UP000320547">
    <property type="component" value="Unassembled WGS sequence"/>
</dbReference>
<dbReference type="AlphaFoldDB" id="A0A562UT32"/>
<evidence type="ECO:0000256" key="1">
    <source>
        <dbReference type="SAM" id="MobiDB-lite"/>
    </source>
</evidence>
<name>A0A562UT32_9SPHN</name>
<organism evidence="2 3">
    <name type="scientific">Altererythrobacter ishigakiensis</name>
    <dbReference type="NCBI Taxonomy" id="476157"/>
    <lineage>
        <taxon>Bacteria</taxon>
        <taxon>Pseudomonadati</taxon>
        <taxon>Pseudomonadota</taxon>
        <taxon>Alphaproteobacteria</taxon>
        <taxon>Sphingomonadales</taxon>
        <taxon>Erythrobacteraceae</taxon>
        <taxon>Altererythrobacter</taxon>
    </lineage>
</organism>
<dbReference type="STRING" id="476157.GCA_001663155_00358"/>